<dbReference type="EMBL" id="WJBH02000005">
    <property type="protein sequence ID" value="KAI9558752.1"/>
    <property type="molecule type" value="Genomic_DNA"/>
</dbReference>
<dbReference type="PANTHER" id="PTHR28653:SF1">
    <property type="entry name" value="ATPASE SWSAP1"/>
    <property type="match status" value="1"/>
</dbReference>
<organism evidence="1 2">
    <name type="scientific">Daphnia sinensis</name>
    <dbReference type="NCBI Taxonomy" id="1820382"/>
    <lineage>
        <taxon>Eukaryota</taxon>
        <taxon>Metazoa</taxon>
        <taxon>Ecdysozoa</taxon>
        <taxon>Arthropoda</taxon>
        <taxon>Crustacea</taxon>
        <taxon>Branchiopoda</taxon>
        <taxon>Diplostraca</taxon>
        <taxon>Cladocera</taxon>
        <taxon>Anomopoda</taxon>
        <taxon>Daphniidae</taxon>
        <taxon>Daphnia</taxon>
        <taxon>Daphnia similis group</taxon>
    </lineage>
</organism>
<comment type="caution">
    <text evidence="1">The sequence shown here is derived from an EMBL/GenBank/DDBJ whole genome shotgun (WGS) entry which is preliminary data.</text>
</comment>
<accession>A0AAD5PTE2</accession>
<dbReference type="GO" id="GO:0003697">
    <property type="term" value="F:single-stranded DNA binding"/>
    <property type="evidence" value="ECO:0007669"/>
    <property type="project" value="TreeGrafter"/>
</dbReference>
<keyword evidence="2" id="KW-1185">Reference proteome</keyword>
<dbReference type="PANTHER" id="PTHR28653">
    <property type="match status" value="1"/>
</dbReference>
<proteinExistence type="predicted"/>
<sequence>MGYYFKQAAITHASLGKQVMCVMTKEFTRIPPTTHGLPNMEPGNMVNITFKYCQEMKSLSDLLISFCSTQNELLPDVLVVNNLNEYIRSKMSFPGTQYASILSLLSETVEYIGRRKQKTVLLYVSLASTQEEQKTLIDLVRQWTHELWILEGNANRLICGRIQVQFTVLGSNMFLKTISKID</sequence>
<evidence type="ECO:0000313" key="1">
    <source>
        <dbReference type="EMBL" id="KAI9558752.1"/>
    </source>
</evidence>
<dbReference type="GO" id="GO:0097196">
    <property type="term" value="C:Shu complex"/>
    <property type="evidence" value="ECO:0007669"/>
    <property type="project" value="TreeGrafter"/>
</dbReference>
<dbReference type="AlphaFoldDB" id="A0AAD5PTE2"/>
<protein>
    <submittedName>
        <fullName evidence="1">Uncharacterized protein</fullName>
    </submittedName>
</protein>
<gene>
    <name evidence="1" type="ORF">GHT06_015541</name>
</gene>
<reference evidence="1 2" key="1">
    <citation type="submission" date="2022-05" db="EMBL/GenBank/DDBJ databases">
        <title>A multi-omics perspective on studying reproductive biology in Daphnia sinensis.</title>
        <authorList>
            <person name="Jia J."/>
        </authorList>
    </citation>
    <scope>NUCLEOTIDE SEQUENCE [LARGE SCALE GENOMIC DNA]</scope>
    <source>
        <strain evidence="1 2">WSL</strain>
    </source>
</reference>
<evidence type="ECO:0000313" key="2">
    <source>
        <dbReference type="Proteomes" id="UP000820818"/>
    </source>
</evidence>
<dbReference type="GO" id="GO:0000724">
    <property type="term" value="P:double-strand break repair via homologous recombination"/>
    <property type="evidence" value="ECO:0007669"/>
    <property type="project" value="TreeGrafter"/>
</dbReference>
<dbReference type="Proteomes" id="UP000820818">
    <property type="component" value="Linkage Group LG5"/>
</dbReference>
<name>A0AAD5PTE2_9CRUS</name>